<protein>
    <recommendedName>
        <fullName evidence="3">DUF2007 domain-containing protein</fullName>
    </recommendedName>
</protein>
<comment type="caution">
    <text evidence="1">The sequence shown here is derived from an EMBL/GenBank/DDBJ whole genome shotgun (WGS) entry which is preliminary data.</text>
</comment>
<dbReference type="Proteomes" id="UP000618754">
    <property type="component" value="Unassembled WGS sequence"/>
</dbReference>
<reference evidence="1 2" key="1">
    <citation type="submission" date="2020-09" db="EMBL/GenBank/DDBJ databases">
        <title>Novel species of Mucilaginibacter isolated from a glacier on the Tibetan Plateau.</title>
        <authorList>
            <person name="Liu Q."/>
            <person name="Xin Y.-H."/>
        </authorList>
    </citation>
    <scope>NUCLEOTIDE SEQUENCE [LARGE SCALE GENOMIC DNA]</scope>
    <source>
        <strain evidence="1 2">CGMCC 1.13878</strain>
    </source>
</reference>
<evidence type="ECO:0000313" key="1">
    <source>
        <dbReference type="EMBL" id="MBD1385264.1"/>
    </source>
</evidence>
<evidence type="ECO:0008006" key="3">
    <source>
        <dbReference type="Google" id="ProtNLM"/>
    </source>
</evidence>
<organism evidence="1 2">
    <name type="scientific">Mucilaginibacter rigui</name>
    <dbReference type="NCBI Taxonomy" id="534635"/>
    <lineage>
        <taxon>Bacteria</taxon>
        <taxon>Pseudomonadati</taxon>
        <taxon>Bacteroidota</taxon>
        <taxon>Sphingobacteriia</taxon>
        <taxon>Sphingobacteriales</taxon>
        <taxon>Sphingobacteriaceae</taxon>
        <taxon>Mucilaginibacter</taxon>
    </lineage>
</organism>
<dbReference type="EMBL" id="JACWMW010000002">
    <property type="protein sequence ID" value="MBD1385264.1"/>
    <property type="molecule type" value="Genomic_DNA"/>
</dbReference>
<sequence length="70" mass="8093">MEKNWVKIFTSSNFYQSEIVKQVLTGYQIDAVLLNRQASSHQAFGDIEVYVHQENFSSAIEIMILNQINL</sequence>
<accession>A0ABR7X3V7</accession>
<gene>
    <name evidence="1" type="ORF">IDJ75_08230</name>
</gene>
<keyword evidence="2" id="KW-1185">Reference proteome</keyword>
<dbReference type="RefSeq" id="WP_067056593.1">
    <property type="nucleotide sequence ID" value="NZ_JACWMW010000002.1"/>
</dbReference>
<evidence type="ECO:0000313" key="2">
    <source>
        <dbReference type="Proteomes" id="UP000618754"/>
    </source>
</evidence>
<name>A0ABR7X3V7_9SPHI</name>
<proteinExistence type="predicted"/>